<evidence type="ECO:0000256" key="1">
    <source>
        <dbReference type="SAM" id="SignalP"/>
    </source>
</evidence>
<dbReference type="EMBL" id="MDYN01000012">
    <property type="protein sequence ID" value="OQD84713.1"/>
    <property type="molecule type" value="Genomic_DNA"/>
</dbReference>
<feature type="signal peptide" evidence="1">
    <location>
        <begin position="1"/>
        <end position="21"/>
    </location>
</feature>
<name>A0A1V6Q647_9EURO</name>
<gene>
    <name evidence="2" type="ORF">PENANT_c012G03459</name>
</gene>
<protein>
    <submittedName>
        <fullName evidence="2">Uncharacterized protein</fullName>
    </submittedName>
</protein>
<proteinExistence type="predicted"/>
<evidence type="ECO:0000313" key="2">
    <source>
        <dbReference type="EMBL" id="OQD84713.1"/>
    </source>
</evidence>
<accession>A0A1V6Q647</accession>
<organism evidence="2 3">
    <name type="scientific">Penicillium antarcticum</name>
    <dbReference type="NCBI Taxonomy" id="416450"/>
    <lineage>
        <taxon>Eukaryota</taxon>
        <taxon>Fungi</taxon>
        <taxon>Dikarya</taxon>
        <taxon>Ascomycota</taxon>
        <taxon>Pezizomycotina</taxon>
        <taxon>Eurotiomycetes</taxon>
        <taxon>Eurotiomycetidae</taxon>
        <taxon>Eurotiales</taxon>
        <taxon>Aspergillaceae</taxon>
        <taxon>Penicillium</taxon>
    </lineage>
</organism>
<keyword evidence="1" id="KW-0732">Signal</keyword>
<evidence type="ECO:0000313" key="3">
    <source>
        <dbReference type="Proteomes" id="UP000191672"/>
    </source>
</evidence>
<dbReference type="AlphaFoldDB" id="A0A1V6Q647"/>
<feature type="chain" id="PRO_5013274761" evidence="1">
    <location>
        <begin position="22"/>
        <end position="108"/>
    </location>
</feature>
<keyword evidence="3" id="KW-1185">Reference proteome</keyword>
<dbReference type="Proteomes" id="UP000191672">
    <property type="component" value="Unassembled WGS sequence"/>
</dbReference>
<reference evidence="3" key="1">
    <citation type="journal article" date="2017" name="Nat. Microbiol.">
        <title>Global analysis of biosynthetic gene clusters reveals vast potential of secondary metabolite production in Penicillium species.</title>
        <authorList>
            <person name="Nielsen J.C."/>
            <person name="Grijseels S."/>
            <person name="Prigent S."/>
            <person name="Ji B."/>
            <person name="Dainat J."/>
            <person name="Nielsen K.F."/>
            <person name="Frisvad J.C."/>
            <person name="Workman M."/>
            <person name="Nielsen J."/>
        </authorList>
    </citation>
    <scope>NUCLEOTIDE SEQUENCE [LARGE SCALE GENOMIC DNA]</scope>
    <source>
        <strain evidence="3">IBT 31811</strain>
    </source>
</reference>
<sequence length="108" mass="12648">MKNPLYILTILLPLATELVTASPAAEPEFDDLQDRANGGGGGNRCRINHKYWYWKYPCDQSDRTTQQSRGDQWNAICRYKNWYKTNKGWAHDFDKPPNCHGDWDRRCP</sequence>
<comment type="caution">
    <text evidence="2">The sequence shown here is derived from an EMBL/GenBank/DDBJ whole genome shotgun (WGS) entry which is preliminary data.</text>
</comment>